<dbReference type="AlphaFoldDB" id="A0A231VH51"/>
<feature type="domain" description="tRNA methyltransferase TRMD/TRM10-type" evidence="18">
    <location>
        <begin position="1"/>
        <end position="222"/>
    </location>
</feature>
<keyword evidence="9 15" id="KW-0808">Transferase</keyword>
<comment type="function">
    <text evidence="1 15 17">Specifically methylates guanosine-37 in various tRNAs.</text>
</comment>
<dbReference type="FunFam" id="1.10.1270.20:FF:000001">
    <property type="entry name" value="tRNA (guanine-N(1)-)-methyltransferase"/>
    <property type="match status" value="1"/>
</dbReference>
<evidence type="ECO:0000256" key="13">
    <source>
        <dbReference type="ARBA" id="ARBA00033392"/>
    </source>
</evidence>
<evidence type="ECO:0000256" key="5">
    <source>
        <dbReference type="ARBA" id="ARBA00012807"/>
    </source>
</evidence>
<dbReference type="GO" id="GO:0005829">
    <property type="term" value="C:cytosol"/>
    <property type="evidence" value="ECO:0007669"/>
    <property type="project" value="TreeGrafter"/>
</dbReference>
<dbReference type="InterPro" id="IPR029026">
    <property type="entry name" value="tRNA_m1G_MTases_N"/>
</dbReference>
<dbReference type="InterPro" id="IPR002649">
    <property type="entry name" value="tRNA_m1G_MeTrfase_TrmD"/>
</dbReference>
<dbReference type="GO" id="GO:0002939">
    <property type="term" value="P:tRNA N1-guanine methylation"/>
    <property type="evidence" value="ECO:0007669"/>
    <property type="project" value="TreeGrafter"/>
</dbReference>
<dbReference type="OMA" id="ILCGHYK"/>
<dbReference type="EMBL" id="CP016893">
    <property type="protein sequence ID" value="AST58974.1"/>
    <property type="molecule type" value="Genomic_DNA"/>
</dbReference>
<evidence type="ECO:0000313" key="21">
    <source>
        <dbReference type="Proteomes" id="UP000214975"/>
    </source>
</evidence>
<dbReference type="Proteomes" id="UP000215301">
    <property type="component" value="Unassembled WGS sequence"/>
</dbReference>
<accession>A0A231VH51</accession>
<keyword evidence="11 15" id="KW-0819">tRNA processing</keyword>
<dbReference type="Gene3D" id="3.40.1280.10">
    <property type="match status" value="1"/>
</dbReference>
<evidence type="ECO:0000256" key="6">
    <source>
        <dbReference type="ARBA" id="ARBA00014679"/>
    </source>
</evidence>
<feature type="binding site" evidence="15 16">
    <location>
        <position position="111"/>
    </location>
    <ligand>
        <name>S-adenosyl-L-methionine</name>
        <dbReference type="ChEBI" id="CHEBI:59789"/>
    </ligand>
</feature>
<keyword evidence="8 15" id="KW-0489">Methyltransferase</keyword>
<evidence type="ECO:0000313" key="22">
    <source>
        <dbReference type="Proteomes" id="UP000215301"/>
    </source>
</evidence>
<reference evidence="19 21" key="1">
    <citation type="submission" date="2016-08" db="EMBL/GenBank/DDBJ databases">
        <title>A novel genetic cassette of butanologenic Thermoanaerobacterium thermosaccharolyticum that directly convert cellulose to butanol.</title>
        <authorList>
            <person name="Li T."/>
            <person name="He J."/>
        </authorList>
    </citation>
    <scope>NUCLEOTIDE SEQUENCE [LARGE SCALE GENOMIC DNA]</scope>
    <source>
        <strain evidence="19 21">TG57</strain>
    </source>
</reference>
<dbReference type="PANTHER" id="PTHR46417">
    <property type="entry name" value="TRNA (GUANINE-N(1)-)-METHYLTRANSFERASE"/>
    <property type="match status" value="1"/>
</dbReference>
<evidence type="ECO:0000313" key="20">
    <source>
        <dbReference type="EMBL" id="OXT07479.1"/>
    </source>
</evidence>
<dbReference type="Gene3D" id="1.10.1270.20">
    <property type="entry name" value="tRNA(m1g37)methyltransferase, domain 2"/>
    <property type="match status" value="1"/>
</dbReference>
<evidence type="ECO:0000256" key="10">
    <source>
        <dbReference type="ARBA" id="ARBA00022691"/>
    </source>
</evidence>
<dbReference type="PANTHER" id="PTHR46417:SF1">
    <property type="entry name" value="TRNA (GUANINE-N(1)-)-METHYLTRANSFERASE"/>
    <property type="match status" value="1"/>
</dbReference>
<name>A0A231VH51_THETR</name>
<dbReference type="CDD" id="cd18080">
    <property type="entry name" value="TrmD-like"/>
    <property type="match status" value="1"/>
</dbReference>
<dbReference type="RefSeq" id="WP_013297950.1">
    <property type="nucleotide sequence ID" value="NZ_CP016893.1"/>
</dbReference>
<evidence type="ECO:0000256" key="14">
    <source>
        <dbReference type="ARBA" id="ARBA00047783"/>
    </source>
</evidence>
<keyword evidence="7 15" id="KW-0963">Cytoplasm</keyword>
<dbReference type="Pfam" id="PF01746">
    <property type="entry name" value="tRNA_m1G_MT"/>
    <property type="match status" value="1"/>
</dbReference>
<comment type="catalytic activity">
    <reaction evidence="14 15 17">
        <text>guanosine(37) in tRNA + S-adenosyl-L-methionine = N(1)-methylguanosine(37) in tRNA + S-adenosyl-L-homocysteine + H(+)</text>
        <dbReference type="Rhea" id="RHEA:36899"/>
        <dbReference type="Rhea" id="RHEA-COMP:10145"/>
        <dbReference type="Rhea" id="RHEA-COMP:10147"/>
        <dbReference type="ChEBI" id="CHEBI:15378"/>
        <dbReference type="ChEBI" id="CHEBI:57856"/>
        <dbReference type="ChEBI" id="CHEBI:59789"/>
        <dbReference type="ChEBI" id="CHEBI:73542"/>
        <dbReference type="ChEBI" id="CHEBI:74269"/>
        <dbReference type="EC" id="2.1.1.228"/>
    </reaction>
</comment>
<evidence type="ECO:0000256" key="7">
    <source>
        <dbReference type="ARBA" id="ARBA00022490"/>
    </source>
</evidence>
<proteinExistence type="inferred from homology"/>
<keyword evidence="10 15" id="KW-0949">S-adenosyl-L-methionine</keyword>
<dbReference type="EC" id="2.1.1.228" evidence="5 15"/>
<evidence type="ECO:0000256" key="4">
    <source>
        <dbReference type="ARBA" id="ARBA00011738"/>
    </source>
</evidence>
<evidence type="ECO:0000259" key="18">
    <source>
        <dbReference type="Pfam" id="PF01746"/>
    </source>
</evidence>
<comment type="subunit">
    <text evidence="4 15 17">Homodimer.</text>
</comment>
<evidence type="ECO:0000256" key="11">
    <source>
        <dbReference type="ARBA" id="ARBA00022694"/>
    </source>
</evidence>
<gene>
    <name evidence="15 20" type="primary">trmD</name>
    <name evidence="20" type="ORF">CE561_06560</name>
    <name evidence="19" type="ORF">Thert_03221</name>
</gene>
<dbReference type="GO" id="GO:0052906">
    <property type="term" value="F:tRNA (guanine(37)-N1)-methyltransferase activity"/>
    <property type="evidence" value="ECO:0007669"/>
    <property type="project" value="UniProtKB-UniRule"/>
</dbReference>
<evidence type="ECO:0000256" key="2">
    <source>
        <dbReference type="ARBA" id="ARBA00004496"/>
    </source>
</evidence>
<evidence type="ECO:0000256" key="16">
    <source>
        <dbReference type="PIRSR" id="PIRSR000386-1"/>
    </source>
</evidence>
<dbReference type="InterPro" id="IPR016009">
    <property type="entry name" value="tRNA_MeTrfase_TRMD/TRM10"/>
</dbReference>
<evidence type="ECO:0000256" key="12">
    <source>
        <dbReference type="ARBA" id="ARBA00029736"/>
    </source>
</evidence>
<comment type="similarity">
    <text evidence="3 15 17">Belongs to the RNA methyltransferase TrmD family.</text>
</comment>
<dbReference type="EMBL" id="NKHD01000020">
    <property type="protein sequence ID" value="OXT07479.1"/>
    <property type="molecule type" value="Genomic_DNA"/>
</dbReference>
<dbReference type="GeneID" id="93864311"/>
<dbReference type="SUPFAM" id="SSF75217">
    <property type="entry name" value="alpha/beta knot"/>
    <property type="match status" value="1"/>
</dbReference>
<comment type="subcellular location">
    <subcellularLocation>
        <location evidence="2 15 17">Cytoplasm</location>
    </subcellularLocation>
</comment>
<evidence type="ECO:0000256" key="17">
    <source>
        <dbReference type="RuleBase" id="RU003464"/>
    </source>
</evidence>
<dbReference type="InterPro" id="IPR023148">
    <property type="entry name" value="tRNA_m1G_MeTrfase_C_sf"/>
</dbReference>
<evidence type="ECO:0000256" key="15">
    <source>
        <dbReference type="HAMAP-Rule" id="MF_00605"/>
    </source>
</evidence>
<organism evidence="20 22">
    <name type="scientific">Thermoanaerobacterium thermosaccharolyticum</name>
    <name type="common">Clostridium thermosaccharolyticum</name>
    <dbReference type="NCBI Taxonomy" id="1517"/>
    <lineage>
        <taxon>Bacteria</taxon>
        <taxon>Bacillati</taxon>
        <taxon>Bacillota</taxon>
        <taxon>Clostridia</taxon>
        <taxon>Thermoanaerobacterales</taxon>
        <taxon>Thermoanaerobacteraceae</taxon>
        <taxon>Thermoanaerobacterium</taxon>
    </lineage>
</organism>
<dbReference type="HAMAP" id="MF_00605">
    <property type="entry name" value="TrmD"/>
    <property type="match status" value="1"/>
</dbReference>
<dbReference type="InterPro" id="IPR029028">
    <property type="entry name" value="Alpha/beta_knot_MTases"/>
</dbReference>
<evidence type="ECO:0000256" key="3">
    <source>
        <dbReference type="ARBA" id="ARBA00007630"/>
    </source>
</evidence>
<dbReference type="FunFam" id="3.40.1280.10:FF:000001">
    <property type="entry name" value="tRNA (guanine-N(1)-)-methyltransferase"/>
    <property type="match status" value="1"/>
</dbReference>
<evidence type="ECO:0000256" key="1">
    <source>
        <dbReference type="ARBA" id="ARBA00002634"/>
    </source>
</evidence>
<evidence type="ECO:0000256" key="9">
    <source>
        <dbReference type="ARBA" id="ARBA00022679"/>
    </source>
</evidence>
<reference evidence="20 22" key="2">
    <citation type="submission" date="2017-06" db="EMBL/GenBank/DDBJ databases">
        <title>Isolation and characterization of a thermophilic and butanogenic Thermoanaerobacterium thermosaccharolyticum M5 capable of efficient degradation of hemicellulose.</title>
        <authorList>
            <person name="Xin F."/>
            <person name="Jiang Y."/>
        </authorList>
    </citation>
    <scope>NUCLEOTIDE SEQUENCE [LARGE SCALE GENOMIC DNA]</scope>
    <source>
        <strain evidence="20 22">M5</strain>
    </source>
</reference>
<dbReference type="NCBIfam" id="TIGR00088">
    <property type="entry name" value="trmD"/>
    <property type="match status" value="1"/>
</dbReference>
<feature type="binding site" evidence="15 16">
    <location>
        <begin position="130"/>
        <end position="135"/>
    </location>
    <ligand>
        <name>S-adenosyl-L-methionine</name>
        <dbReference type="ChEBI" id="CHEBI:59789"/>
    </ligand>
</feature>
<evidence type="ECO:0000313" key="19">
    <source>
        <dbReference type="EMBL" id="AST58974.1"/>
    </source>
</evidence>
<evidence type="ECO:0000256" key="8">
    <source>
        <dbReference type="ARBA" id="ARBA00022603"/>
    </source>
</evidence>
<protein>
    <recommendedName>
        <fullName evidence="6 15">tRNA (guanine-N(1)-)-methyltransferase</fullName>
        <ecNumber evidence="5 15">2.1.1.228</ecNumber>
    </recommendedName>
    <alternativeName>
        <fullName evidence="12 15">M1G-methyltransferase</fullName>
    </alternativeName>
    <alternativeName>
        <fullName evidence="13 15">tRNA [GM37] methyltransferase</fullName>
    </alternativeName>
</protein>
<dbReference type="Proteomes" id="UP000214975">
    <property type="component" value="Chromosome"/>
</dbReference>
<dbReference type="PIRSF" id="PIRSF000386">
    <property type="entry name" value="tRNA_mtase"/>
    <property type="match status" value="1"/>
</dbReference>
<dbReference type="NCBIfam" id="NF000648">
    <property type="entry name" value="PRK00026.1"/>
    <property type="match status" value="1"/>
</dbReference>
<sequence length="242" mass="27880">MIFNVLTIFPDMFEGILRNSILKRAIERDLIKVNLVNIRDYSKDRHKKTDDYPYGGGYGMVMMVQPIYDAINAVKSSKDMPVFYMGPKGKKFDQKKAVEISRYDEIILLCGHYEGIDERAYSVIDEEISMGDFIMTGGEIAAMAVIDSVSRLIHGVLPQDESFMDESFYNGLLEYPQYTRPENFNGMEVPKVLLSGNHAEIAKWRRQKSLELTLNLRPDLLDKKYLTKQDIDYLMQIGYSDI</sequence>